<dbReference type="Proteomes" id="UP000542353">
    <property type="component" value="Unassembled WGS sequence"/>
</dbReference>
<evidence type="ECO:0000313" key="3">
    <source>
        <dbReference type="Proteomes" id="UP000542353"/>
    </source>
</evidence>
<dbReference type="GO" id="GO:0047661">
    <property type="term" value="F:amino-acid racemase activity"/>
    <property type="evidence" value="ECO:0007669"/>
    <property type="project" value="InterPro"/>
</dbReference>
<dbReference type="AlphaFoldDB" id="A0A7W8E1A5"/>
<proteinExistence type="inferred from homology"/>
<dbReference type="PANTHER" id="PTHR28047:SF5">
    <property type="entry name" value="PROTEIN DCG1"/>
    <property type="match status" value="1"/>
</dbReference>
<keyword evidence="3" id="KW-1185">Reference proteome</keyword>
<dbReference type="Gene3D" id="3.40.50.12500">
    <property type="match status" value="1"/>
</dbReference>
<dbReference type="InterPro" id="IPR052186">
    <property type="entry name" value="Hydantoin_racemase-like"/>
</dbReference>
<name>A0A7W8E1A5_9BRAD</name>
<comment type="similarity">
    <text evidence="1">Belongs to the HyuE racemase family.</text>
</comment>
<dbReference type="InterPro" id="IPR015942">
    <property type="entry name" value="Asp/Glu/hydantoin_racemase"/>
</dbReference>
<comment type="caution">
    <text evidence="2">The sequence shown here is derived from an EMBL/GenBank/DDBJ whole genome shotgun (WGS) entry which is preliminary data.</text>
</comment>
<dbReference type="PANTHER" id="PTHR28047">
    <property type="entry name" value="PROTEIN DCG1"/>
    <property type="match status" value="1"/>
</dbReference>
<reference evidence="2 3" key="1">
    <citation type="submission" date="2020-08" db="EMBL/GenBank/DDBJ databases">
        <title>Genomic Encyclopedia of Type Strains, Phase IV (KMG-IV): sequencing the most valuable type-strain genomes for metagenomic binning, comparative biology and taxonomic classification.</title>
        <authorList>
            <person name="Goeker M."/>
        </authorList>
    </citation>
    <scope>NUCLEOTIDE SEQUENCE [LARGE SCALE GENOMIC DNA]</scope>
    <source>
        <strain evidence="2 3">DSM 12706</strain>
    </source>
</reference>
<dbReference type="Pfam" id="PF01177">
    <property type="entry name" value="Asp_Glu_race"/>
    <property type="match status" value="1"/>
</dbReference>
<sequence length="219" mass="23207">MTAASASIVVVNPNSSVSMTEAIQRSIEPLLAASTIPVRTVRVIDGPPGIDTQQHVMQAGPAMLRAIGAMPAAAVVVACFADPGVHLLREELTVPVLGIAESAYHAAIQFGHRFGIVSISEAAIGRHARYLRELSLMDRLAGDRSIGTGTAGLNEQDTIERVKDVATRLKQDDRAEVIVLGCAGLGEHRREIERHVGLPVIDPVQAAVGFAQMRVALSQ</sequence>
<accession>A0A7W8E1A5</accession>
<dbReference type="InterPro" id="IPR053714">
    <property type="entry name" value="Iso_Racemase_Enz_sf"/>
</dbReference>
<protein>
    <submittedName>
        <fullName evidence="2">Asp/Glu/hydantoin racemase</fullName>
    </submittedName>
</protein>
<dbReference type="RefSeq" id="WP_184262771.1">
    <property type="nucleotide sequence ID" value="NZ_JACHIH010000054.1"/>
</dbReference>
<gene>
    <name evidence="2" type="ORF">HNR60_004753</name>
</gene>
<evidence type="ECO:0000256" key="1">
    <source>
        <dbReference type="ARBA" id="ARBA00038414"/>
    </source>
</evidence>
<evidence type="ECO:0000313" key="2">
    <source>
        <dbReference type="EMBL" id="MBB5049968.1"/>
    </source>
</evidence>
<dbReference type="EMBL" id="JACHIH010000054">
    <property type="protein sequence ID" value="MBB5049968.1"/>
    <property type="molecule type" value="Genomic_DNA"/>
</dbReference>
<organism evidence="2 3">
    <name type="scientific">Rhodopseudomonas rhenobacensis</name>
    <dbReference type="NCBI Taxonomy" id="87461"/>
    <lineage>
        <taxon>Bacteria</taxon>
        <taxon>Pseudomonadati</taxon>
        <taxon>Pseudomonadota</taxon>
        <taxon>Alphaproteobacteria</taxon>
        <taxon>Hyphomicrobiales</taxon>
        <taxon>Nitrobacteraceae</taxon>
        <taxon>Rhodopseudomonas</taxon>
    </lineage>
</organism>